<evidence type="ECO:0000256" key="1">
    <source>
        <dbReference type="ARBA" id="ARBA00004127"/>
    </source>
</evidence>
<dbReference type="Pfam" id="PF04116">
    <property type="entry name" value="FA_hydroxylase"/>
    <property type="match status" value="1"/>
</dbReference>
<dbReference type="Proteomes" id="UP001056291">
    <property type="component" value="Chromosome"/>
</dbReference>
<evidence type="ECO:0000256" key="2">
    <source>
        <dbReference type="ARBA" id="ARBA00022692"/>
    </source>
</evidence>
<organism evidence="9 10">
    <name type="scientific">Sneathiella marina</name>
    <dbReference type="NCBI Taxonomy" id="2950108"/>
    <lineage>
        <taxon>Bacteria</taxon>
        <taxon>Pseudomonadati</taxon>
        <taxon>Pseudomonadota</taxon>
        <taxon>Alphaproteobacteria</taxon>
        <taxon>Sneathiellales</taxon>
        <taxon>Sneathiellaceae</taxon>
        <taxon>Sneathiella</taxon>
    </lineage>
</organism>
<evidence type="ECO:0000256" key="6">
    <source>
        <dbReference type="ARBA" id="ARBA00023136"/>
    </source>
</evidence>
<keyword evidence="4" id="KW-0560">Oxidoreductase</keyword>
<sequence>MEVLLSPISEAYMEWLEVFIDDWFFVFALVFLAFEFLRYAIYRKLNWTLIGDAVTNYITLAFFIGLTFLLLGTFYLGTYYFAFQLAVFDIEINWVTVLICVVLADLTYYWEHRFMHRVNFAWATHTVHHSSPFFNISVAYRFGPMDSLWPLFFHLPLVVLGFNPIVVLFAEMVVQVYQTILHTEVIRKLPRPFEAIVNTPSHHRVHHGSNRKYLDKNYAGIFIIWDRMFGTFAEEKEEVVYGLVTPINSINPLVAFFHGFYRLGKDVWEMSGFKNKLGVVFGPPGWKPGAAKSKSVPAE</sequence>
<feature type="transmembrane region" description="Helical" evidence="7">
    <location>
        <begin position="151"/>
        <end position="170"/>
    </location>
</feature>
<dbReference type="PANTHER" id="PTHR21624:SF1">
    <property type="entry name" value="ALKYLGLYCEROL MONOOXYGENASE"/>
    <property type="match status" value="1"/>
</dbReference>
<keyword evidence="3 7" id="KW-1133">Transmembrane helix</keyword>
<keyword evidence="10" id="KW-1185">Reference proteome</keyword>
<gene>
    <name evidence="9" type="ORF">NBZ79_18260</name>
</gene>
<keyword evidence="2 7" id="KW-0812">Transmembrane</keyword>
<evidence type="ECO:0000313" key="10">
    <source>
        <dbReference type="Proteomes" id="UP001056291"/>
    </source>
</evidence>
<evidence type="ECO:0000313" key="9">
    <source>
        <dbReference type="EMBL" id="USG61103.1"/>
    </source>
</evidence>
<accession>A0ABY4W4R3</accession>
<dbReference type="InterPro" id="IPR051689">
    <property type="entry name" value="Sterol_desaturase/TMEM195"/>
</dbReference>
<feature type="domain" description="Fatty acid hydroxylase" evidence="8">
    <location>
        <begin position="97"/>
        <end position="231"/>
    </location>
</feature>
<dbReference type="InterPro" id="IPR006694">
    <property type="entry name" value="Fatty_acid_hydroxylase"/>
</dbReference>
<dbReference type="PANTHER" id="PTHR21624">
    <property type="entry name" value="STEROL DESATURASE-RELATED PROTEIN"/>
    <property type="match status" value="1"/>
</dbReference>
<protein>
    <submittedName>
        <fullName evidence="9">Sterol desaturase family protein</fullName>
    </submittedName>
</protein>
<evidence type="ECO:0000259" key="8">
    <source>
        <dbReference type="Pfam" id="PF04116"/>
    </source>
</evidence>
<feature type="transmembrane region" description="Helical" evidence="7">
    <location>
        <begin position="54"/>
        <end position="80"/>
    </location>
</feature>
<evidence type="ECO:0000256" key="5">
    <source>
        <dbReference type="ARBA" id="ARBA00023098"/>
    </source>
</evidence>
<evidence type="ECO:0000256" key="4">
    <source>
        <dbReference type="ARBA" id="ARBA00023002"/>
    </source>
</evidence>
<evidence type="ECO:0000256" key="3">
    <source>
        <dbReference type="ARBA" id="ARBA00022989"/>
    </source>
</evidence>
<evidence type="ECO:0000256" key="7">
    <source>
        <dbReference type="SAM" id="Phobius"/>
    </source>
</evidence>
<comment type="subcellular location">
    <subcellularLocation>
        <location evidence="1">Endomembrane system</location>
        <topology evidence="1">Multi-pass membrane protein</topology>
    </subcellularLocation>
</comment>
<keyword evidence="6 7" id="KW-0472">Membrane</keyword>
<feature type="transmembrane region" description="Helical" evidence="7">
    <location>
        <begin position="23"/>
        <end position="42"/>
    </location>
</feature>
<proteinExistence type="predicted"/>
<name>A0ABY4W4R3_9PROT</name>
<keyword evidence="5" id="KW-0443">Lipid metabolism</keyword>
<feature type="transmembrane region" description="Helical" evidence="7">
    <location>
        <begin position="92"/>
        <end position="110"/>
    </location>
</feature>
<dbReference type="RefSeq" id="WP_251934090.1">
    <property type="nucleotide sequence ID" value="NZ_CP098747.1"/>
</dbReference>
<reference evidence="9" key="1">
    <citation type="submission" date="2022-06" db="EMBL/GenBank/DDBJ databases">
        <title>Sneathiella actinostolidae sp. nov., isolated from a sea anemonein the Western Pacific Ocean.</title>
        <authorList>
            <person name="Wei M.J."/>
        </authorList>
    </citation>
    <scope>NUCLEOTIDE SEQUENCE</scope>
    <source>
        <strain evidence="9">PHK-P5</strain>
    </source>
</reference>
<dbReference type="EMBL" id="CP098747">
    <property type="protein sequence ID" value="USG61103.1"/>
    <property type="molecule type" value="Genomic_DNA"/>
</dbReference>